<dbReference type="InterPro" id="IPR029045">
    <property type="entry name" value="ClpP/crotonase-like_dom_sf"/>
</dbReference>
<keyword evidence="3" id="KW-1185">Reference proteome</keyword>
<dbReference type="RefSeq" id="WP_184957874.1">
    <property type="nucleotide sequence ID" value="NZ_JACHIN010000001.1"/>
</dbReference>
<gene>
    <name evidence="2" type="ORF">HNR40_000345</name>
</gene>
<dbReference type="Proteomes" id="UP000568380">
    <property type="component" value="Unassembled WGS sequence"/>
</dbReference>
<accession>A0A7W7ZWP0</accession>
<dbReference type="SUPFAM" id="SSF52096">
    <property type="entry name" value="ClpP/crotonase"/>
    <property type="match status" value="1"/>
</dbReference>
<organism evidence="2 3">
    <name type="scientific">Nonomuraea endophytica</name>
    <dbReference type="NCBI Taxonomy" id="714136"/>
    <lineage>
        <taxon>Bacteria</taxon>
        <taxon>Bacillati</taxon>
        <taxon>Actinomycetota</taxon>
        <taxon>Actinomycetes</taxon>
        <taxon>Streptosporangiales</taxon>
        <taxon>Streptosporangiaceae</taxon>
        <taxon>Nonomuraea</taxon>
    </lineage>
</organism>
<dbReference type="CDD" id="cd06558">
    <property type="entry name" value="crotonase-like"/>
    <property type="match status" value="1"/>
</dbReference>
<name>A0A7W7ZWP0_9ACTN</name>
<evidence type="ECO:0000256" key="1">
    <source>
        <dbReference type="ARBA" id="ARBA00005254"/>
    </source>
</evidence>
<evidence type="ECO:0000313" key="3">
    <source>
        <dbReference type="Proteomes" id="UP000568380"/>
    </source>
</evidence>
<dbReference type="InterPro" id="IPR001753">
    <property type="entry name" value="Enoyl-CoA_hydra/iso"/>
</dbReference>
<evidence type="ECO:0000313" key="2">
    <source>
        <dbReference type="EMBL" id="MBB5074899.1"/>
    </source>
</evidence>
<protein>
    <submittedName>
        <fullName evidence="2">Enoyl-CoA hydratase</fullName>
        <ecNumber evidence="2">4.2.1.17</ecNumber>
    </submittedName>
</protein>
<sequence length="241" mass="25583">MIDVSTRGEVTVITLRRPEKLNALTSDMRLRLAAAVREHGHGGRGIVVTGEGRAFCAGEDLHEAAGKSLLEEVETFHDLTRAVLETTVPVVAAVNGLAVGGAAEWTLCFDSRVGSPSAGYFLPENGIGLSISNASSLLLHRVVGGRALRMVLDSARLDAGEALAAGLLDEIVAPESLVESAVGLVERWTEPGTATAVHLRLLRPALEDVERAFARETEAAREVEESGIAKDGMRRFAARAR</sequence>
<reference evidence="2 3" key="1">
    <citation type="submission" date="2020-08" db="EMBL/GenBank/DDBJ databases">
        <title>Genomic Encyclopedia of Type Strains, Phase IV (KMG-IV): sequencing the most valuable type-strain genomes for metagenomic binning, comparative biology and taxonomic classification.</title>
        <authorList>
            <person name="Goeker M."/>
        </authorList>
    </citation>
    <scope>NUCLEOTIDE SEQUENCE [LARGE SCALE GENOMIC DNA]</scope>
    <source>
        <strain evidence="2 3">DSM 45385</strain>
    </source>
</reference>
<keyword evidence="2" id="KW-0456">Lyase</keyword>
<comment type="caution">
    <text evidence="2">The sequence shown here is derived from an EMBL/GenBank/DDBJ whole genome shotgun (WGS) entry which is preliminary data.</text>
</comment>
<comment type="similarity">
    <text evidence="1">Belongs to the enoyl-CoA hydratase/isomerase family.</text>
</comment>
<dbReference type="PANTHER" id="PTHR43802:SF1">
    <property type="entry name" value="IP11341P-RELATED"/>
    <property type="match status" value="1"/>
</dbReference>
<dbReference type="Pfam" id="PF00378">
    <property type="entry name" value="ECH_1"/>
    <property type="match status" value="1"/>
</dbReference>
<dbReference type="PANTHER" id="PTHR43802">
    <property type="entry name" value="ENOYL-COA HYDRATASE"/>
    <property type="match status" value="1"/>
</dbReference>
<dbReference type="Gene3D" id="3.90.226.10">
    <property type="entry name" value="2-enoyl-CoA Hydratase, Chain A, domain 1"/>
    <property type="match status" value="1"/>
</dbReference>
<dbReference type="EMBL" id="JACHIN010000001">
    <property type="protein sequence ID" value="MBB5074899.1"/>
    <property type="molecule type" value="Genomic_DNA"/>
</dbReference>
<proteinExistence type="inferred from homology"/>
<dbReference type="AlphaFoldDB" id="A0A7W7ZWP0"/>
<dbReference type="EC" id="4.2.1.17" evidence="2"/>
<dbReference type="GO" id="GO:0004300">
    <property type="term" value="F:enoyl-CoA hydratase activity"/>
    <property type="evidence" value="ECO:0007669"/>
    <property type="project" value="UniProtKB-EC"/>
</dbReference>